<feature type="compositionally biased region" description="Basic and acidic residues" evidence="1">
    <location>
        <begin position="99"/>
        <end position="110"/>
    </location>
</feature>
<dbReference type="AlphaFoldDB" id="A0AAV4USR7"/>
<proteinExistence type="predicted"/>
<keyword evidence="3" id="KW-1185">Reference proteome</keyword>
<reference evidence="2 3" key="1">
    <citation type="submission" date="2021-06" db="EMBL/GenBank/DDBJ databases">
        <title>Caerostris darwini draft genome.</title>
        <authorList>
            <person name="Kono N."/>
            <person name="Arakawa K."/>
        </authorList>
    </citation>
    <scope>NUCLEOTIDE SEQUENCE [LARGE SCALE GENOMIC DNA]</scope>
</reference>
<protein>
    <submittedName>
        <fullName evidence="2">Uncharacterized protein</fullName>
    </submittedName>
</protein>
<evidence type="ECO:0000313" key="3">
    <source>
        <dbReference type="Proteomes" id="UP001054837"/>
    </source>
</evidence>
<dbReference type="Proteomes" id="UP001054837">
    <property type="component" value="Unassembled WGS sequence"/>
</dbReference>
<sequence length="110" mass="12746">MTSPITTTPQMRYPPRSHHIIDAIAFHPHPTPGPLTTIHTPKHNKHFIRFEESQLIQNHALHLIQHRFPLQLSCWRPIKKPILPPSWQPRRSGVALADEDGRRKQDVSLP</sequence>
<comment type="caution">
    <text evidence="2">The sequence shown here is derived from an EMBL/GenBank/DDBJ whole genome shotgun (WGS) entry which is preliminary data.</text>
</comment>
<name>A0AAV4USR7_9ARAC</name>
<evidence type="ECO:0000256" key="1">
    <source>
        <dbReference type="SAM" id="MobiDB-lite"/>
    </source>
</evidence>
<dbReference type="EMBL" id="BPLQ01011855">
    <property type="protein sequence ID" value="GIY60773.1"/>
    <property type="molecule type" value="Genomic_DNA"/>
</dbReference>
<accession>A0AAV4USR7</accession>
<evidence type="ECO:0000313" key="2">
    <source>
        <dbReference type="EMBL" id="GIY60773.1"/>
    </source>
</evidence>
<gene>
    <name evidence="2" type="ORF">CDAR_22151</name>
</gene>
<organism evidence="2 3">
    <name type="scientific">Caerostris darwini</name>
    <dbReference type="NCBI Taxonomy" id="1538125"/>
    <lineage>
        <taxon>Eukaryota</taxon>
        <taxon>Metazoa</taxon>
        <taxon>Ecdysozoa</taxon>
        <taxon>Arthropoda</taxon>
        <taxon>Chelicerata</taxon>
        <taxon>Arachnida</taxon>
        <taxon>Araneae</taxon>
        <taxon>Araneomorphae</taxon>
        <taxon>Entelegynae</taxon>
        <taxon>Araneoidea</taxon>
        <taxon>Araneidae</taxon>
        <taxon>Caerostris</taxon>
    </lineage>
</organism>
<feature type="region of interest" description="Disordered" evidence="1">
    <location>
        <begin position="81"/>
        <end position="110"/>
    </location>
</feature>